<reference evidence="10" key="1">
    <citation type="submission" date="2020-05" db="EMBL/GenBank/DDBJ databases">
        <authorList>
            <person name="Chiriac C."/>
            <person name="Salcher M."/>
            <person name="Ghai R."/>
            <person name="Kavagutti S V."/>
        </authorList>
    </citation>
    <scope>NUCLEOTIDE SEQUENCE</scope>
</reference>
<dbReference type="AlphaFoldDB" id="A0A6J6BUW8"/>
<dbReference type="EC" id="2.7.7.7" evidence="1"/>
<dbReference type="GO" id="GO:0008408">
    <property type="term" value="F:3'-5' exonuclease activity"/>
    <property type="evidence" value="ECO:0007669"/>
    <property type="project" value="InterPro"/>
</dbReference>
<keyword evidence="4" id="KW-0548">Nucleotidyltransferase</keyword>
<evidence type="ECO:0000259" key="9">
    <source>
        <dbReference type="Pfam" id="PF09115"/>
    </source>
</evidence>
<dbReference type="NCBIfam" id="TIGR00678">
    <property type="entry name" value="holB"/>
    <property type="match status" value="1"/>
</dbReference>
<dbReference type="Pfam" id="PF09115">
    <property type="entry name" value="DNApol3-delta_C"/>
    <property type="match status" value="1"/>
</dbReference>
<dbReference type="GO" id="GO:0003677">
    <property type="term" value="F:DNA binding"/>
    <property type="evidence" value="ECO:0007669"/>
    <property type="project" value="InterPro"/>
</dbReference>
<evidence type="ECO:0000256" key="6">
    <source>
        <dbReference type="ARBA" id="ARBA00022932"/>
    </source>
</evidence>
<feature type="coiled-coil region" evidence="8">
    <location>
        <begin position="235"/>
        <end position="262"/>
    </location>
</feature>
<organism evidence="10">
    <name type="scientific">freshwater metagenome</name>
    <dbReference type="NCBI Taxonomy" id="449393"/>
    <lineage>
        <taxon>unclassified sequences</taxon>
        <taxon>metagenomes</taxon>
        <taxon>ecological metagenomes</taxon>
    </lineage>
</organism>
<dbReference type="EMBL" id="CAEZSJ010000099">
    <property type="protein sequence ID" value="CAB4542093.1"/>
    <property type="molecule type" value="Genomic_DNA"/>
</dbReference>
<evidence type="ECO:0000256" key="4">
    <source>
        <dbReference type="ARBA" id="ARBA00022695"/>
    </source>
</evidence>
<evidence type="ECO:0000256" key="8">
    <source>
        <dbReference type="SAM" id="Coils"/>
    </source>
</evidence>
<keyword evidence="3" id="KW-0808">Transferase</keyword>
<dbReference type="GO" id="GO:0009360">
    <property type="term" value="C:DNA polymerase III complex"/>
    <property type="evidence" value="ECO:0007669"/>
    <property type="project" value="InterPro"/>
</dbReference>
<evidence type="ECO:0000256" key="7">
    <source>
        <dbReference type="ARBA" id="ARBA00049244"/>
    </source>
</evidence>
<dbReference type="InterPro" id="IPR027417">
    <property type="entry name" value="P-loop_NTPase"/>
</dbReference>
<evidence type="ECO:0000256" key="1">
    <source>
        <dbReference type="ARBA" id="ARBA00012417"/>
    </source>
</evidence>
<evidence type="ECO:0000256" key="2">
    <source>
        <dbReference type="ARBA" id="ARBA00014363"/>
    </source>
</evidence>
<evidence type="ECO:0000313" key="10">
    <source>
        <dbReference type="EMBL" id="CAB4542093.1"/>
    </source>
</evidence>
<evidence type="ECO:0000256" key="3">
    <source>
        <dbReference type="ARBA" id="ARBA00022679"/>
    </source>
</evidence>
<dbReference type="GO" id="GO:0006261">
    <property type="term" value="P:DNA-templated DNA replication"/>
    <property type="evidence" value="ECO:0007669"/>
    <property type="project" value="TreeGrafter"/>
</dbReference>
<evidence type="ECO:0000256" key="5">
    <source>
        <dbReference type="ARBA" id="ARBA00022705"/>
    </source>
</evidence>
<proteinExistence type="predicted"/>
<dbReference type="Pfam" id="PF13177">
    <property type="entry name" value="DNA_pol3_delta2"/>
    <property type="match status" value="1"/>
</dbReference>
<dbReference type="InterPro" id="IPR015199">
    <property type="entry name" value="DNA_pol_III_delta_C"/>
</dbReference>
<keyword evidence="5" id="KW-0235">DNA replication</keyword>
<dbReference type="PANTHER" id="PTHR11669:SF8">
    <property type="entry name" value="DNA POLYMERASE III SUBUNIT DELTA"/>
    <property type="match status" value="1"/>
</dbReference>
<dbReference type="InterPro" id="IPR004622">
    <property type="entry name" value="DNA_pol_HolB"/>
</dbReference>
<feature type="domain" description="DNA polymerase III delta subunit C-terminal" evidence="9">
    <location>
        <begin position="309"/>
        <end position="366"/>
    </location>
</feature>
<dbReference type="SUPFAM" id="SSF52540">
    <property type="entry name" value="P-loop containing nucleoside triphosphate hydrolases"/>
    <property type="match status" value="1"/>
</dbReference>
<protein>
    <recommendedName>
        <fullName evidence="2">DNA polymerase III subunit delta'</fullName>
        <ecNumber evidence="1">2.7.7.7</ecNumber>
    </recommendedName>
</protein>
<dbReference type="Gene3D" id="3.40.50.300">
    <property type="entry name" value="P-loop containing nucleotide triphosphate hydrolases"/>
    <property type="match status" value="1"/>
</dbReference>
<accession>A0A6J6BUW8</accession>
<sequence length="380" mass="41258">MSVFDLLIDQEHVISILRDAVQAAAIGDDESQEMTHAWLFTGPPGSGRSNAALAFAAALVCKQGGCNECTDCLTALRGNHADVELIKTEGLSIKIDEVRELITRASWSPSVGNYRVVVIEDADRLTESAANALLKAIEEPGLRTVWLLCAPSATDVLPTIRSRMRSLVLRTPSTTAVAALLVEEKISPAMANFAARASQGHIGRARHLAKSEDARTRREAILKISLLISDVASAFKAAQVLVEAAKAEAEEEAERRDSAEIISLKEAWGQQGSKLTQGGSKAVKELEKEQKSRTTRMVRDYLDRALLDIATLYRDTLLVQSNSLDSIINIDLISEIEKLAERTTPEATLKKLEAIMSARTNLAHNAAPLLTIEALMVSLK</sequence>
<comment type="catalytic activity">
    <reaction evidence="7">
        <text>DNA(n) + a 2'-deoxyribonucleoside 5'-triphosphate = DNA(n+1) + diphosphate</text>
        <dbReference type="Rhea" id="RHEA:22508"/>
        <dbReference type="Rhea" id="RHEA-COMP:17339"/>
        <dbReference type="Rhea" id="RHEA-COMP:17340"/>
        <dbReference type="ChEBI" id="CHEBI:33019"/>
        <dbReference type="ChEBI" id="CHEBI:61560"/>
        <dbReference type="ChEBI" id="CHEBI:173112"/>
        <dbReference type="EC" id="2.7.7.7"/>
    </reaction>
</comment>
<gene>
    <name evidence="10" type="ORF">UFOPK1425_00613</name>
</gene>
<dbReference type="NCBIfam" id="NF005926">
    <property type="entry name" value="PRK07940.1"/>
    <property type="match status" value="1"/>
</dbReference>
<dbReference type="PANTHER" id="PTHR11669">
    <property type="entry name" value="REPLICATION FACTOR C / DNA POLYMERASE III GAMMA-TAU SUBUNIT"/>
    <property type="match status" value="1"/>
</dbReference>
<keyword evidence="6" id="KW-0239">DNA-directed DNA polymerase</keyword>
<dbReference type="GO" id="GO:0003887">
    <property type="term" value="F:DNA-directed DNA polymerase activity"/>
    <property type="evidence" value="ECO:0007669"/>
    <property type="project" value="UniProtKB-KW"/>
</dbReference>
<keyword evidence="8" id="KW-0175">Coiled coil</keyword>
<dbReference type="InterPro" id="IPR050238">
    <property type="entry name" value="DNA_Rep/Repair_Clamp_Loader"/>
</dbReference>
<name>A0A6J6BUW8_9ZZZZ</name>